<feature type="region of interest" description="Disordered" evidence="1">
    <location>
        <begin position="1"/>
        <end position="74"/>
    </location>
</feature>
<organism evidence="2 3">
    <name type="scientific">Cohnella terricola</name>
    <dbReference type="NCBI Taxonomy" id="1289167"/>
    <lineage>
        <taxon>Bacteria</taxon>
        <taxon>Bacillati</taxon>
        <taxon>Bacillota</taxon>
        <taxon>Bacilli</taxon>
        <taxon>Bacillales</taxon>
        <taxon>Paenibacillaceae</taxon>
        <taxon>Cohnella</taxon>
    </lineage>
</organism>
<dbReference type="Proteomes" id="UP000316330">
    <property type="component" value="Unassembled WGS sequence"/>
</dbReference>
<keyword evidence="3" id="KW-1185">Reference proteome</keyword>
<evidence type="ECO:0000313" key="3">
    <source>
        <dbReference type="Proteomes" id="UP000316330"/>
    </source>
</evidence>
<dbReference type="AlphaFoldDB" id="A0A559J647"/>
<feature type="compositionally biased region" description="Basic and acidic residues" evidence="1">
    <location>
        <begin position="9"/>
        <end position="74"/>
    </location>
</feature>
<reference evidence="2 3" key="1">
    <citation type="submission" date="2019-07" db="EMBL/GenBank/DDBJ databases">
        <authorList>
            <person name="Kim J."/>
        </authorList>
    </citation>
    <scope>NUCLEOTIDE SEQUENCE [LARGE SCALE GENOMIC DNA]</scope>
    <source>
        <strain evidence="2 3">G13</strain>
    </source>
</reference>
<proteinExistence type="predicted"/>
<dbReference type="RefSeq" id="WP_144707117.1">
    <property type="nucleotide sequence ID" value="NZ_VNJJ01000023.1"/>
</dbReference>
<sequence>MAKRHHQPVKADARKSTDNGDRPVTLKDRLGLETLEKLKRQAETLKQEEAQRQETKRKEAEAARETERKRKEQDFEYLLNNTTMDWKQFK</sequence>
<protein>
    <submittedName>
        <fullName evidence="2">DUF3886 domain-containing protein</fullName>
    </submittedName>
</protein>
<dbReference type="EMBL" id="VNJJ01000023">
    <property type="protein sequence ID" value="TVX95296.1"/>
    <property type="molecule type" value="Genomic_DNA"/>
</dbReference>
<dbReference type="InterPro" id="IPR024980">
    <property type="entry name" value="DUF3886"/>
</dbReference>
<evidence type="ECO:0000256" key="1">
    <source>
        <dbReference type="SAM" id="MobiDB-lite"/>
    </source>
</evidence>
<name>A0A559J647_9BACL</name>
<dbReference type="Pfam" id="PF13025">
    <property type="entry name" value="DUF3886"/>
    <property type="match status" value="1"/>
</dbReference>
<gene>
    <name evidence="2" type="ORF">FPZ45_23605</name>
</gene>
<comment type="caution">
    <text evidence="2">The sequence shown here is derived from an EMBL/GenBank/DDBJ whole genome shotgun (WGS) entry which is preliminary data.</text>
</comment>
<evidence type="ECO:0000313" key="2">
    <source>
        <dbReference type="EMBL" id="TVX95296.1"/>
    </source>
</evidence>
<accession>A0A559J647</accession>
<dbReference type="OrthoDB" id="2679911at2"/>